<dbReference type="KEGG" id="vg:60321041"/>
<gene>
    <name evidence="1" type="primary">71</name>
    <name evidence="1" type="ORF">SEA_LILMCDREAMY_71</name>
</gene>
<accession>A0A5P8D7N0</accession>
<name>A0A5P8D7N0_9CAUD</name>
<dbReference type="Proteomes" id="UP000325405">
    <property type="component" value="Segment"/>
</dbReference>
<proteinExistence type="predicted"/>
<evidence type="ECO:0000313" key="2">
    <source>
        <dbReference type="Proteomes" id="UP000325405"/>
    </source>
</evidence>
<dbReference type="RefSeq" id="YP_009949635.1">
    <property type="nucleotide sequence ID" value="NC_051582.1"/>
</dbReference>
<sequence>MSGTPSPAEGGALGPGEVEQLDWLRNSDSVRLMDIGVIAEVLRENDICTAGGAYVDPIDLAKAIITSQTEAGLGTFVLADLRTHIKTIVDRARGRSAQRPNVPTPEAGKVWRYTSPADGLRALVRWHEGRWETADVTGGTWWPDDAVCEWPGEFVLVGG</sequence>
<dbReference type="GeneID" id="60321041"/>
<evidence type="ECO:0000313" key="1">
    <source>
        <dbReference type="EMBL" id="QFP94691.1"/>
    </source>
</evidence>
<protein>
    <submittedName>
        <fullName evidence="1">Uncharacterized protein</fullName>
    </submittedName>
</protein>
<dbReference type="EMBL" id="MN284893">
    <property type="protein sequence ID" value="QFP94691.1"/>
    <property type="molecule type" value="Genomic_DNA"/>
</dbReference>
<reference evidence="1 2" key="1">
    <citation type="submission" date="2019-08" db="EMBL/GenBank/DDBJ databases">
        <authorList>
            <person name="Lippold A."/>
            <person name="Marlatt M."/>
            <person name="Cooper K."/>
            <person name="Frohnapfel E."/>
            <person name="Glenski M."/>
            <person name="Johnson H."/>
            <person name="Johnson K."/>
            <person name="Tjaden E."/>
            <person name="Troeh S."/>
            <person name="Hayes S."/>
            <person name="Ettinger A.-S.H."/>
            <person name="Ettinger W.F."/>
            <person name="Haydock J."/>
            <person name="Anders K.R."/>
            <person name="Garlena R.A."/>
            <person name="Russell D.A."/>
            <person name="Pope W.H."/>
            <person name="Jacobs-Sera D."/>
            <person name="Hatfull G.F."/>
        </authorList>
    </citation>
    <scope>NUCLEOTIDE SEQUENCE [LARGE SCALE GENOMIC DNA]</scope>
</reference>
<organism evidence="1 2">
    <name type="scientific">Mycobacterium phage LilMcDreamy</name>
    <dbReference type="NCBI Taxonomy" id="2652422"/>
    <lineage>
        <taxon>Viruses</taxon>
        <taxon>Duplodnaviria</taxon>
        <taxon>Heunggongvirae</taxon>
        <taxon>Uroviricota</taxon>
        <taxon>Caudoviricetes</taxon>
        <taxon>Bclasvirinae</taxon>
        <taxon>Lilmcdreamyvirus</taxon>
        <taxon>Lilmcdreamyvirus lilmcdreamy</taxon>
    </lineage>
</organism>
<keyword evidence="2" id="KW-1185">Reference proteome</keyword>